<comment type="caution">
    <text evidence="1">The sequence shown here is derived from an EMBL/GenBank/DDBJ whole genome shotgun (WGS) entry which is preliminary data.</text>
</comment>
<proteinExistence type="predicted"/>
<dbReference type="EMBL" id="LAZR01030949">
    <property type="protein sequence ID" value="KKL55138.1"/>
    <property type="molecule type" value="Genomic_DNA"/>
</dbReference>
<dbReference type="AlphaFoldDB" id="A0A0F9D0D3"/>
<name>A0A0F9D0D3_9ZZZZ</name>
<protein>
    <recommendedName>
        <fullName evidence="2">SHOCT domain-containing protein</fullName>
    </recommendedName>
</protein>
<evidence type="ECO:0000313" key="1">
    <source>
        <dbReference type="EMBL" id="KKL55138.1"/>
    </source>
</evidence>
<sequence>MITLLLLFAFVVVGLLLFSRWVIRIGEKDKKVTHDKPKAVDILQERYMHGEIDEATFKAIKKDLG</sequence>
<organism evidence="1">
    <name type="scientific">marine sediment metagenome</name>
    <dbReference type="NCBI Taxonomy" id="412755"/>
    <lineage>
        <taxon>unclassified sequences</taxon>
        <taxon>metagenomes</taxon>
        <taxon>ecological metagenomes</taxon>
    </lineage>
</organism>
<gene>
    <name evidence="1" type="ORF">LCGC14_2258410</name>
</gene>
<reference evidence="1" key="1">
    <citation type="journal article" date="2015" name="Nature">
        <title>Complex archaea that bridge the gap between prokaryotes and eukaryotes.</title>
        <authorList>
            <person name="Spang A."/>
            <person name="Saw J.H."/>
            <person name="Jorgensen S.L."/>
            <person name="Zaremba-Niedzwiedzka K."/>
            <person name="Martijn J."/>
            <person name="Lind A.E."/>
            <person name="van Eijk R."/>
            <person name="Schleper C."/>
            <person name="Guy L."/>
            <person name="Ettema T.J."/>
        </authorList>
    </citation>
    <scope>NUCLEOTIDE SEQUENCE</scope>
</reference>
<accession>A0A0F9D0D3</accession>
<evidence type="ECO:0008006" key="2">
    <source>
        <dbReference type="Google" id="ProtNLM"/>
    </source>
</evidence>